<keyword evidence="3" id="KW-1185">Reference proteome</keyword>
<dbReference type="AlphaFoldDB" id="A0A7W6EWB4"/>
<proteinExistence type="predicted"/>
<reference evidence="2 3" key="1">
    <citation type="submission" date="2020-08" db="EMBL/GenBank/DDBJ databases">
        <title>Genomic Encyclopedia of Type Strains, Phase IV (KMG-IV): sequencing the most valuable type-strain genomes for metagenomic binning, comparative biology and taxonomic classification.</title>
        <authorList>
            <person name="Goeker M."/>
        </authorList>
    </citation>
    <scope>NUCLEOTIDE SEQUENCE [LARGE SCALE GENOMIC DNA]</scope>
    <source>
        <strain evidence="2 3">DSM 14552</strain>
    </source>
</reference>
<dbReference type="Proteomes" id="UP000562395">
    <property type="component" value="Unassembled WGS sequence"/>
</dbReference>
<evidence type="ECO:0000256" key="1">
    <source>
        <dbReference type="SAM" id="MobiDB-lite"/>
    </source>
</evidence>
<organism evidence="2 3">
    <name type="scientific">Novosphingobium hassiacum</name>
    <dbReference type="NCBI Taxonomy" id="173676"/>
    <lineage>
        <taxon>Bacteria</taxon>
        <taxon>Pseudomonadati</taxon>
        <taxon>Pseudomonadota</taxon>
        <taxon>Alphaproteobacteria</taxon>
        <taxon>Sphingomonadales</taxon>
        <taxon>Sphingomonadaceae</taxon>
        <taxon>Novosphingobium</taxon>
    </lineage>
</organism>
<evidence type="ECO:0000313" key="2">
    <source>
        <dbReference type="EMBL" id="MBB3860810.1"/>
    </source>
</evidence>
<sequence>MVITLPSHRQPPAQSLFCGRDGTWEVPAGDRPAISMEVRESFTAHFAADFCAAMTERRHENDVKSANAA</sequence>
<dbReference type="EMBL" id="JACICY010000004">
    <property type="protein sequence ID" value="MBB3860810.1"/>
    <property type="molecule type" value="Genomic_DNA"/>
</dbReference>
<dbReference type="RefSeq" id="WP_183613064.1">
    <property type="nucleotide sequence ID" value="NZ_JACICY010000004.1"/>
</dbReference>
<name>A0A7W6EWB4_9SPHN</name>
<accession>A0A7W6EWB4</accession>
<evidence type="ECO:0000313" key="3">
    <source>
        <dbReference type="Proteomes" id="UP000562395"/>
    </source>
</evidence>
<feature type="region of interest" description="Disordered" evidence="1">
    <location>
        <begin position="1"/>
        <end position="21"/>
    </location>
</feature>
<comment type="caution">
    <text evidence="2">The sequence shown here is derived from an EMBL/GenBank/DDBJ whole genome shotgun (WGS) entry which is preliminary data.</text>
</comment>
<gene>
    <name evidence="2" type="ORF">GGQ88_002079</name>
</gene>
<protein>
    <submittedName>
        <fullName evidence="2">Uncharacterized protein</fullName>
    </submittedName>
</protein>